<dbReference type="Proteomes" id="UP000824229">
    <property type="component" value="Unassembled WGS sequence"/>
</dbReference>
<dbReference type="SUPFAM" id="SSF161098">
    <property type="entry name" value="MetI-like"/>
    <property type="match status" value="1"/>
</dbReference>
<accession>A0A9E2NL43</accession>
<keyword evidence="2 5" id="KW-0812">Transmembrane</keyword>
<keyword evidence="4 5" id="KW-0472">Membrane</keyword>
<dbReference type="Gene3D" id="1.10.3720.10">
    <property type="entry name" value="MetI-like"/>
    <property type="match status" value="1"/>
</dbReference>
<dbReference type="GO" id="GO:0016020">
    <property type="term" value="C:membrane"/>
    <property type="evidence" value="ECO:0007669"/>
    <property type="project" value="UniProtKB-SubCell"/>
</dbReference>
<evidence type="ECO:0000256" key="3">
    <source>
        <dbReference type="ARBA" id="ARBA00022989"/>
    </source>
</evidence>
<comment type="subcellular location">
    <subcellularLocation>
        <location evidence="1">Membrane</location>
        <topology evidence="1">Multi-pass membrane protein</topology>
    </subcellularLocation>
</comment>
<reference evidence="6" key="1">
    <citation type="journal article" date="2021" name="PeerJ">
        <title>Extensive microbial diversity within the chicken gut microbiome revealed by metagenomics and culture.</title>
        <authorList>
            <person name="Gilroy R."/>
            <person name="Ravi A."/>
            <person name="Getino M."/>
            <person name="Pursley I."/>
            <person name="Horton D.L."/>
            <person name="Alikhan N.F."/>
            <person name="Baker D."/>
            <person name="Gharbi K."/>
            <person name="Hall N."/>
            <person name="Watson M."/>
            <person name="Adriaenssens E.M."/>
            <person name="Foster-Nyarko E."/>
            <person name="Jarju S."/>
            <person name="Secka A."/>
            <person name="Antonio M."/>
            <person name="Oren A."/>
            <person name="Chaudhuri R.R."/>
            <person name="La Ragione R."/>
            <person name="Hildebrand F."/>
            <person name="Pallen M.J."/>
        </authorList>
    </citation>
    <scope>NUCLEOTIDE SEQUENCE</scope>
    <source>
        <strain evidence="6">B5-657</strain>
    </source>
</reference>
<protein>
    <submittedName>
        <fullName evidence="6">Amino acid ABC transporter permease</fullName>
    </submittedName>
</protein>
<evidence type="ECO:0000256" key="1">
    <source>
        <dbReference type="ARBA" id="ARBA00004141"/>
    </source>
</evidence>
<dbReference type="EMBL" id="JAHLFQ010000138">
    <property type="protein sequence ID" value="MBU3804347.1"/>
    <property type="molecule type" value="Genomic_DNA"/>
</dbReference>
<comment type="caution">
    <text evidence="6">The sequence shown here is derived from an EMBL/GenBank/DDBJ whole genome shotgun (WGS) entry which is preliminary data.</text>
</comment>
<sequence>MNSFFTNLLGQQTVDFYKIFIEQKFYTVIWEGLKWTLGLTAIALAIGLMIGVFIALVQISEVRRKNSVLNTLGYYILKFLKWITSLYI</sequence>
<dbReference type="AlphaFoldDB" id="A0A9E2NL43"/>
<dbReference type="InterPro" id="IPR035906">
    <property type="entry name" value="MetI-like_sf"/>
</dbReference>
<evidence type="ECO:0000256" key="5">
    <source>
        <dbReference type="SAM" id="Phobius"/>
    </source>
</evidence>
<proteinExistence type="predicted"/>
<evidence type="ECO:0000256" key="4">
    <source>
        <dbReference type="ARBA" id="ARBA00023136"/>
    </source>
</evidence>
<evidence type="ECO:0000256" key="2">
    <source>
        <dbReference type="ARBA" id="ARBA00022692"/>
    </source>
</evidence>
<reference evidence="6" key="2">
    <citation type="submission" date="2021-04" db="EMBL/GenBank/DDBJ databases">
        <authorList>
            <person name="Gilroy R."/>
        </authorList>
    </citation>
    <scope>NUCLEOTIDE SEQUENCE</scope>
    <source>
        <strain evidence="6">B5-657</strain>
    </source>
</reference>
<feature type="non-terminal residue" evidence="6">
    <location>
        <position position="88"/>
    </location>
</feature>
<evidence type="ECO:0000313" key="7">
    <source>
        <dbReference type="Proteomes" id="UP000824229"/>
    </source>
</evidence>
<feature type="transmembrane region" description="Helical" evidence="5">
    <location>
        <begin position="35"/>
        <end position="57"/>
    </location>
</feature>
<organism evidence="6 7">
    <name type="scientific">Candidatus Cellulosilyticum pullistercoris</name>
    <dbReference type="NCBI Taxonomy" id="2838521"/>
    <lineage>
        <taxon>Bacteria</taxon>
        <taxon>Bacillati</taxon>
        <taxon>Bacillota</taxon>
        <taxon>Clostridia</taxon>
        <taxon>Lachnospirales</taxon>
        <taxon>Cellulosilyticaceae</taxon>
        <taxon>Cellulosilyticum</taxon>
    </lineage>
</organism>
<name>A0A9E2NL43_9FIRM</name>
<gene>
    <name evidence="6" type="ORF">H9872_06295</name>
</gene>
<keyword evidence="3 5" id="KW-1133">Transmembrane helix</keyword>
<evidence type="ECO:0000313" key="6">
    <source>
        <dbReference type="EMBL" id="MBU3804347.1"/>
    </source>
</evidence>